<dbReference type="OrthoDB" id="227187at2"/>
<feature type="signal peptide" evidence="1">
    <location>
        <begin position="1"/>
        <end position="22"/>
    </location>
</feature>
<comment type="caution">
    <text evidence="3">The sequence shown here is derived from an EMBL/GenBank/DDBJ whole genome shotgun (WGS) entry which is preliminary data.</text>
</comment>
<evidence type="ECO:0000313" key="3">
    <source>
        <dbReference type="EMBL" id="TWU06908.1"/>
    </source>
</evidence>
<protein>
    <submittedName>
        <fullName evidence="3">Bacterial Ig-like domain (Group 2)</fullName>
    </submittedName>
</protein>
<dbReference type="AlphaFoldDB" id="A0A5C6B4Q6"/>
<dbReference type="EMBL" id="SJPP01000003">
    <property type="protein sequence ID" value="TWU06908.1"/>
    <property type="molecule type" value="Genomic_DNA"/>
</dbReference>
<name>A0A5C6B4Q6_9PLAN</name>
<gene>
    <name evidence="3" type="ORF">CA54_53110</name>
</gene>
<proteinExistence type="predicted"/>
<reference evidence="3 4" key="1">
    <citation type="submission" date="2019-02" db="EMBL/GenBank/DDBJ databases">
        <title>Deep-cultivation of Planctomycetes and their phenomic and genomic characterization uncovers novel biology.</title>
        <authorList>
            <person name="Wiegand S."/>
            <person name="Jogler M."/>
            <person name="Boedeker C."/>
            <person name="Pinto D."/>
            <person name="Vollmers J."/>
            <person name="Rivas-Marin E."/>
            <person name="Kohn T."/>
            <person name="Peeters S.H."/>
            <person name="Heuer A."/>
            <person name="Rast P."/>
            <person name="Oberbeckmann S."/>
            <person name="Bunk B."/>
            <person name="Jeske O."/>
            <person name="Meyerdierks A."/>
            <person name="Storesund J.E."/>
            <person name="Kallscheuer N."/>
            <person name="Luecker S."/>
            <person name="Lage O.M."/>
            <person name="Pohl T."/>
            <person name="Merkel B.J."/>
            <person name="Hornburger P."/>
            <person name="Mueller R.-W."/>
            <person name="Bruemmer F."/>
            <person name="Labrenz M."/>
            <person name="Spormann A.M."/>
            <person name="Op Den Camp H."/>
            <person name="Overmann J."/>
            <person name="Amann R."/>
            <person name="Jetten M.S.M."/>
            <person name="Mascher T."/>
            <person name="Medema M.H."/>
            <person name="Devos D.P."/>
            <person name="Kaster A.-K."/>
            <person name="Ovreas L."/>
            <person name="Rohde M."/>
            <person name="Galperin M.Y."/>
            <person name="Jogler C."/>
        </authorList>
    </citation>
    <scope>NUCLEOTIDE SEQUENCE [LARGE SCALE GENOMIC DNA]</scope>
    <source>
        <strain evidence="3 4">CA54</strain>
    </source>
</reference>
<feature type="domain" description="BIG2" evidence="2">
    <location>
        <begin position="231"/>
        <end position="310"/>
    </location>
</feature>
<dbReference type="InterPro" id="IPR022655">
    <property type="entry name" value="DUF1553"/>
</dbReference>
<dbReference type="PANTHER" id="PTHR35889">
    <property type="entry name" value="CYCLOINULO-OLIGOSACCHARIDE FRUCTANOTRANSFERASE-RELATED"/>
    <property type="match status" value="1"/>
</dbReference>
<accession>A0A5C6B4Q6</accession>
<dbReference type="RefSeq" id="WP_146373751.1">
    <property type="nucleotide sequence ID" value="NZ_SJPP01000003.1"/>
</dbReference>
<feature type="domain" description="BIG2" evidence="2">
    <location>
        <begin position="31"/>
        <end position="113"/>
    </location>
</feature>
<feature type="chain" id="PRO_5022659745" evidence="1">
    <location>
        <begin position="23"/>
        <end position="816"/>
    </location>
</feature>
<dbReference type="InterPro" id="IPR011444">
    <property type="entry name" value="DUF1549"/>
</dbReference>
<dbReference type="SMART" id="SM00635">
    <property type="entry name" value="BID_2"/>
    <property type="match status" value="2"/>
</dbReference>
<evidence type="ECO:0000256" key="1">
    <source>
        <dbReference type="SAM" id="SignalP"/>
    </source>
</evidence>
<keyword evidence="4" id="KW-1185">Reference proteome</keyword>
<evidence type="ECO:0000313" key="4">
    <source>
        <dbReference type="Proteomes" id="UP000320735"/>
    </source>
</evidence>
<evidence type="ECO:0000259" key="2">
    <source>
        <dbReference type="SMART" id="SM00635"/>
    </source>
</evidence>
<dbReference type="Proteomes" id="UP000320735">
    <property type="component" value="Unassembled WGS sequence"/>
</dbReference>
<dbReference type="PANTHER" id="PTHR35889:SF3">
    <property type="entry name" value="F-BOX DOMAIN-CONTAINING PROTEIN"/>
    <property type="match status" value="1"/>
</dbReference>
<dbReference type="Pfam" id="PF07583">
    <property type="entry name" value="PSCyt2"/>
    <property type="match status" value="1"/>
</dbReference>
<keyword evidence="1" id="KW-0732">Signal</keyword>
<organism evidence="3 4">
    <name type="scientific">Symmachiella macrocystis</name>
    <dbReference type="NCBI Taxonomy" id="2527985"/>
    <lineage>
        <taxon>Bacteria</taxon>
        <taxon>Pseudomonadati</taxon>
        <taxon>Planctomycetota</taxon>
        <taxon>Planctomycetia</taxon>
        <taxon>Planctomycetales</taxon>
        <taxon>Planctomycetaceae</taxon>
        <taxon>Symmachiella</taxon>
    </lineage>
</organism>
<dbReference type="Gene3D" id="2.60.40.1080">
    <property type="match status" value="2"/>
</dbReference>
<dbReference type="Pfam" id="PF07587">
    <property type="entry name" value="PSD1"/>
    <property type="match status" value="1"/>
</dbReference>
<sequence precursor="true">MRGIVFLLSVIALAAVPGILHADHSPETLGTLSHLAVAPQQIVLEGPRARTVLIVDGTTANGQKIDVTRDAHFAVLDASVANVAPNGVVRGMADGQTEVVVTVAEKTFHVPVTIHASQVPQLFHFENDIVPLLTRYGCNTSGCHGKAEGQNGFKLSVFGFQPEEDFAALTKENRGRRVSTTMPETSLMLTKASGGVPHGGGIRLRKGSGDYRTLRNWIDAGTPFGNDDAATVAKITVSPIERQLTMQAQQQLRVVATYTDGHEVDVTAHAQFQSNNDALGKVDEFGLVTAGDSPGDVTVMASYMGAVDVFRSLIPRSETITDYPAVTESNFIDPLINDKLRKLNIVPAGPADDATYLRRVYLDVIGTLPTPAESREFLSDSRPNRRALLVDALLARPEYADYQALKWSDLLRVNRLALGHKGAYAYYRWIRDTFRDNKPMDAFAAELVTAAGPMTEAPAAHFYKVAGDAHKRAATFSQVFLGVRIECAQCHHHPQDRWSQTDYYGMHAFFTQPTFQASNLGELLTSSGQEKSVHPRTNQEIFAYPLATPYPKQSTTGDRRERLADWLTDAENPWFARNIANRAWAHFLGRGLVEPIDDFRLTNPPSNPQLLDALAREFVENGYDYQHLIRTITASAAYQRASTVNKTNWRDEQNYSRFLFKRIDAEVLLDAVVQVTGVPEKFAGVAAGYRAIQLWDSQVPHYFLKTFGRPVRATACSCERTAAPTVGQVLHVLNSPEIQEKLSHQGGRIAGMLRSGTDDETFINELSLACFSRPPTEAEQAKLMEHLQGKQGPARQQAAEDIAWSMLNSMEFLFNH</sequence>
<dbReference type="InterPro" id="IPR003343">
    <property type="entry name" value="Big_2"/>
</dbReference>